<feature type="binding site" evidence="10">
    <location>
        <begin position="17"/>
        <end position="19"/>
    </location>
    <ligand>
        <name>substrate</name>
    </ligand>
</feature>
<feature type="binding site" evidence="10">
    <location>
        <position position="138"/>
    </location>
    <ligand>
        <name>substrate</name>
    </ligand>
</feature>
<dbReference type="InterPro" id="IPR004721">
    <property type="entry name" value="DHOdimr"/>
</dbReference>
<dbReference type="Gene3D" id="3.20.20.140">
    <property type="entry name" value="Metal-dependent hydrolases"/>
    <property type="match status" value="1"/>
</dbReference>
<evidence type="ECO:0000313" key="13">
    <source>
        <dbReference type="EMBL" id="PCJ23139.1"/>
    </source>
</evidence>
<accession>A0A2A5AV57</accession>
<feature type="modified residue" description="N6-carboxylysine" evidence="10">
    <location>
        <position position="101"/>
    </location>
</feature>
<feature type="binding site" evidence="10">
    <location>
        <position position="43"/>
    </location>
    <ligand>
        <name>substrate</name>
    </ligand>
</feature>
<protein>
    <recommendedName>
        <fullName evidence="4 10">Dihydroorotase</fullName>
        <shortName evidence="10">DHOase</shortName>
        <ecNumber evidence="4 10">3.5.2.3</ecNumber>
    </recommendedName>
</protein>
<feature type="binding site" evidence="10">
    <location>
        <position position="176"/>
    </location>
    <ligand>
        <name>Zn(2+)</name>
        <dbReference type="ChEBI" id="CHEBI:29105"/>
        <label>2</label>
    </ligand>
</feature>
<dbReference type="NCBIfam" id="TIGR00856">
    <property type="entry name" value="pyrC_dimer"/>
    <property type="match status" value="1"/>
</dbReference>
<dbReference type="InterPro" id="IPR002195">
    <property type="entry name" value="Dihydroorotase_CS"/>
</dbReference>
<keyword evidence="7 10" id="KW-0862">Zinc</keyword>
<dbReference type="Proteomes" id="UP000218327">
    <property type="component" value="Unassembled WGS sequence"/>
</dbReference>
<dbReference type="PIRSF" id="PIRSF001237">
    <property type="entry name" value="DHOdimr"/>
    <property type="match status" value="1"/>
</dbReference>
<evidence type="ECO:0000256" key="10">
    <source>
        <dbReference type="HAMAP-Rule" id="MF_00219"/>
    </source>
</evidence>
<dbReference type="GO" id="GO:0044205">
    <property type="term" value="P:'de novo' UMP biosynthetic process"/>
    <property type="evidence" value="ECO:0007669"/>
    <property type="project" value="UniProtKB-UniRule"/>
</dbReference>
<feature type="binding site" evidence="10">
    <location>
        <position position="249"/>
    </location>
    <ligand>
        <name>Zn(2+)</name>
        <dbReference type="ChEBI" id="CHEBI:29105"/>
        <label>1</label>
    </ligand>
</feature>
<evidence type="ECO:0000256" key="9">
    <source>
        <dbReference type="ARBA" id="ARBA00048492"/>
    </source>
</evidence>
<dbReference type="FunFam" id="3.20.20.140:FF:000006">
    <property type="entry name" value="Dihydroorotase"/>
    <property type="match status" value="1"/>
</dbReference>
<dbReference type="Pfam" id="PF01979">
    <property type="entry name" value="Amidohydro_1"/>
    <property type="match status" value="1"/>
</dbReference>
<proteinExistence type="inferred from homology"/>
<dbReference type="GO" id="GO:0004151">
    <property type="term" value="F:dihydroorotase activity"/>
    <property type="evidence" value="ECO:0007669"/>
    <property type="project" value="UniProtKB-UniRule"/>
</dbReference>
<dbReference type="PROSITE" id="PS00482">
    <property type="entry name" value="DIHYDROOROTASE_1"/>
    <property type="match status" value="1"/>
</dbReference>
<feature type="binding site" evidence="10">
    <location>
        <position position="17"/>
    </location>
    <ligand>
        <name>Zn(2+)</name>
        <dbReference type="ChEBI" id="CHEBI:29105"/>
        <label>1</label>
    </ligand>
</feature>
<sequence length="351" mass="38941">MSSDVLSIIQPDDWHLHFRDGNALATTVPHTAKAFARAIVMPNLKPPVTTVAEAIAYRNRILAAVPSGNNFQPLMTLYFTDQLTTAEIELASNNDFVQAVKYYPAGATTNSENGVTDIETTYPVIERMEELGLPLLIHGESTDSKVDIFDREKVFIDSTLAPLLARFPTLRVVLEHITTSNAVQFVEQQAANVAATITPHHLMYNRNDLLVGGVRPHFYCLPILKRNTHQHALLEAATGGNPKFFLGTDSAPHGKADKENSCGCAGIYSAPGALEMYTEIFDECGALDKLEGFASFFGADFYQLPRNQSRISLTRRKWEMAESFELNKDVVVPMRAKETINWHIVDATDEK</sequence>
<evidence type="ECO:0000256" key="5">
    <source>
        <dbReference type="ARBA" id="ARBA00022723"/>
    </source>
</evidence>
<evidence type="ECO:0000256" key="8">
    <source>
        <dbReference type="ARBA" id="ARBA00022975"/>
    </source>
</evidence>
<evidence type="ECO:0000256" key="1">
    <source>
        <dbReference type="ARBA" id="ARBA00002368"/>
    </source>
</evidence>
<feature type="binding site" description="via carbamate group" evidence="10">
    <location>
        <position position="101"/>
    </location>
    <ligand>
        <name>Zn(2+)</name>
        <dbReference type="ChEBI" id="CHEBI:29105"/>
        <label>2</label>
    </ligand>
</feature>
<dbReference type="HAMAP" id="MF_00219">
    <property type="entry name" value="PyrC_classII"/>
    <property type="match status" value="1"/>
</dbReference>
<comment type="catalytic activity">
    <reaction evidence="9 10 11">
        <text>(S)-dihydroorotate + H2O = N-carbamoyl-L-aspartate + H(+)</text>
        <dbReference type="Rhea" id="RHEA:24296"/>
        <dbReference type="ChEBI" id="CHEBI:15377"/>
        <dbReference type="ChEBI" id="CHEBI:15378"/>
        <dbReference type="ChEBI" id="CHEBI:30864"/>
        <dbReference type="ChEBI" id="CHEBI:32814"/>
        <dbReference type="EC" id="3.5.2.3"/>
    </reaction>
</comment>
<dbReference type="PANTHER" id="PTHR43137">
    <property type="entry name" value="DIHYDROOROTASE"/>
    <property type="match status" value="1"/>
</dbReference>
<organism evidence="13 14">
    <name type="scientific">SAR86 cluster bacterium</name>
    <dbReference type="NCBI Taxonomy" id="2030880"/>
    <lineage>
        <taxon>Bacteria</taxon>
        <taxon>Pseudomonadati</taxon>
        <taxon>Pseudomonadota</taxon>
        <taxon>Gammaproteobacteria</taxon>
        <taxon>SAR86 cluster</taxon>
    </lineage>
</organism>
<dbReference type="SUPFAM" id="SSF51556">
    <property type="entry name" value="Metallo-dependent hydrolases"/>
    <property type="match status" value="1"/>
</dbReference>
<feature type="binding site" evidence="10">
    <location>
        <position position="221"/>
    </location>
    <ligand>
        <name>substrate</name>
    </ligand>
</feature>
<gene>
    <name evidence="10" type="primary">pyrC</name>
    <name evidence="13" type="ORF">COA96_12640</name>
</gene>
<feature type="binding site" evidence="10">
    <location>
        <position position="253"/>
    </location>
    <ligand>
        <name>substrate</name>
    </ligand>
</feature>
<dbReference type="PANTHER" id="PTHR43137:SF1">
    <property type="entry name" value="DIHYDROOROTASE"/>
    <property type="match status" value="1"/>
</dbReference>
<evidence type="ECO:0000256" key="7">
    <source>
        <dbReference type="ARBA" id="ARBA00022833"/>
    </source>
</evidence>
<dbReference type="PROSITE" id="PS00483">
    <property type="entry name" value="DIHYDROOROTASE_2"/>
    <property type="match status" value="1"/>
</dbReference>
<dbReference type="EC" id="3.5.2.3" evidence="4 10"/>
<keyword evidence="5 10" id="KW-0479">Metal-binding</keyword>
<evidence type="ECO:0000259" key="12">
    <source>
        <dbReference type="Pfam" id="PF01979"/>
    </source>
</evidence>
<keyword evidence="6 10" id="KW-0378">Hydrolase</keyword>
<dbReference type="CDD" id="cd01294">
    <property type="entry name" value="DHOase"/>
    <property type="match status" value="1"/>
</dbReference>
<dbReference type="GO" id="GO:0005829">
    <property type="term" value="C:cytosol"/>
    <property type="evidence" value="ECO:0007669"/>
    <property type="project" value="TreeGrafter"/>
</dbReference>
<dbReference type="AlphaFoldDB" id="A0A2A5AV57"/>
<evidence type="ECO:0000256" key="4">
    <source>
        <dbReference type="ARBA" id="ARBA00012860"/>
    </source>
</evidence>
<comment type="cofactor">
    <cofactor evidence="10 11">
        <name>Zn(2+)</name>
        <dbReference type="ChEBI" id="CHEBI:29105"/>
    </cofactor>
    <text evidence="10 11">Binds 2 Zn(2+) ions per subunit.</text>
</comment>
<comment type="pathway">
    <text evidence="2 10 11">Pyrimidine metabolism; UMP biosynthesis via de novo pathway; (S)-dihydroorotate from bicarbonate: step 3/3.</text>
</comment>
<evidence type="ECO:0000256" key="11">
    <source>
        <dbReference type="RuleBase" id="RU003440"/>
    </source>
</evidence>
<dbReference type="InterPro" id="IPR032466">
    <property type="entry name" value="Metal_Hydrolase"/>
</dbReference>
<evidence type="ECO:0000256" key="6">
    <source>
        <dbReference type="ARBA" id="ARBA00022801"/>
    </source>
</evidence>
<feature type="binding site" description="via carbamate group" evidence="10">
    <location>
        <position position="101"/>
    </location>
    <ligand>
        <name>Zn(2+)</name>
        <dbReference type="ChEBI" id="CHEBI:29105"/>
        <label>1</label>
    </ligand>
</feature>
<evidence type="ECO:0000256" key="2">
    <source>
        <dbReference type="ARBA" id="ARBA00004880"/>
    </source>
</evidence>
<comment type="subunit">
    <text evidence="10">Homodimer.</text>
</comment>
<evidence type="ECO:0000313" key="14">
    <source>
        <dbReference type="Proteomes" id="UP000218327"/>
    </source>
</evidence>
<reference evidence="14" key="1">
    <citation type="submission" date="2017-08" db="EMBL/GenBank/DDBJ databases">
        <title>A dynamic microbial community with high functional redundancy inhabits the cold, oxic subseafloor aquifer.</title>
        <authorList>
            <person name="Tully B.J."/>
            <person name="Wheat C.G."/>
            <person name="Glazer B.T."/>
            <person name="Huber J.A."/>
        </authorList>
    </citation>
    <scope>NUCLEOTIDE SEQUENCE [LARGE SCALE GENOMIC DNA]</scope>
</reference>
<feature type="active site" evidence="10">
    <location>
        <position position="249"/>
    </location>
</feature>
<feature type="binding site" evidence="10">
    <location>
        <position position="138"/>
    </location>
    <ligand>
        <name>Zn(2+)</name>
        <dbReference type="ChEBI" id="CHEBI:29105"/>
        <label>2</label>
    </ligand>
</feature>
<keyword evidence="8 10" id="KW-0665">Pyrimidine biosynthesis</keyword>
<evidence type="ECO:0000256" key="3">
    <source>
        <dbReference type="ARBA" id="ARBA00005631"/>
    </source>
</evidence>
<feature type="domain" description="Amidohydrolase-related" evidence="12">
    <location>
        <begin position="13"/>
        <end position="307"/>
    </location>
</feature>
<dbReference type="InterPro" id="IPR006680">
    <property type="entry name" value="Amidohydro-rel"/>
</dbReference>
<feature type="binding site" evidence="10">
    <location>
        <position position="15"/>
    </location>
    <ligand>
        <name>Zn(2+)</name>
        <dbReference type="ChEBI" id="CHEBI:29105"/>
        <label>1</label>
    </ligand>
</feature>
<comment type="caution">
    <text evidence="13">The sequence shown here is derived from an EMBL/GenBank/DDBJ whole genome shotgun (WGS) entry which is preliminary data.</text>
</comment>
<name>A0A2A5AV57_9GAMM</name>
<comment type="similarity">
    <text evidence="3 10 11">Belongs to the metallo-dependent hydrolases superfamily. DHOase family. Class II DHOase subfamily.</text>
</comment>
<dbReference type="GO" id="GO:0006207">
    <property type="term" value="P:'de novo' pyrimidine nucleobase biosynthetic process"/>
    <property type="evidence" value="ECO:0007669"/>
    <property type="project" value="TreeGrafter"/>
</dbReference>
<feature type="binding site" evidence="10">
    <location>
        <position position="265"/>
    </location>
    <ligand>
        <name>substrate</name>
    </ligand>
</feature>
<dbReference type="EMBL" id="NVVJ01000044">
    <property type="protein sequence ID" value="PCJ23139.1"/>
    <property type="molecule type" value="Genomic_DNA"/>
</dbReference>
<comment type="function">
    <text evidence="1 10">Catalyzes the reversible cyclization of carbamoyl aspartate to dihydroorotate.</text>
</comment>
<dbReference type="GO" id="GO:0008270">
    <property type="term" value="F:zinc ion binding"/>
    <property type="evidence" value="ECO:0007669"/>
    <property type="project" value="UniProtKB-UniRule"/>
</dbReference>
<dbReference type="UniPathway" id="UPA00070">
    <property type="reaction ID" value="UER00117"/>
</dbReference>